<evidence type="ECO:0000313" key="2">
    <source>
        <dbReference type="EMBL" id="SKB39789.1"/>
    </source>
</evidence>
<dbReference type="OrthoDB" id="9992873at2"/>
<proteinExistence type="predicted"/>
<dbReference type="Proteomes" id="UP000191055">
    <property type="component" value="Unassembled WGS sequence"/>
</dbReference>
<feature type="chain" id="PRO_5012910954" description="Lipoprotein" evidence="1">
    <location>
        <begin position="21"/>
        <end position="203"/>
    </location>
</feature>
<keyword evidence="3" id="KW-1185">Reference proteome</keyword>
<gene>
    <name evidence="2" type="ORF">SAMN03080601_00421</name>
</gene>
<dbReference type="KEGG" id="asx:CDL62_05095"/>
<accession>A0A1T5AY92</accession>
<dbReference type="STRING" id="889453.SAMN03080601_00421"/>
<evidence type="ECO:0000256" key="1">
    <source>
        <dbReference type="SAM" id="SignalP"/>
    </source>
</evidence>
<dbReference type="RefSeq" id="WP_079556190.1">
    <property type="nucleotide sequence ID" value="NZ_CP021904.1"/>
</dbReference>
<reference evidence="2 3" key="1">
    <citation type="submission" date="2017-02" db="EMBL/GenBank/DDBJ databases">
        <authorList>
            <person name="Peterson S.W."/>
        </authorList>
    </citation>
    <scope>NUCLEOTIDE SEQUENCE [LARGE SCALE GENOMIC DNA]</scope>
    <source>
        <strain evidence="2 3">DSM 24412</strain>
    </source>
</reference>
<sequence length="203" mass="22538">MKRNSFILIFFAIASLFFFANCKDSGVGNPGASNPVCKWEHKERISFVSVQLNRPSEGLFFFHSIYPMSIPDFTAIFGSHFEQEKSEIKITTTAKQCTGTTSRSQTFTKSNYSSNVWTRGLTSLTAPSNGNTPTVKIEIKSGPHRDLKGGEGYVIWTKTLPANNPYGVHSGQQGVFSGVYKQTKGPSIGKIIYIDGRFQELKF</sequence>
<protein>
    <recommendedName>
        <fullName evidence="4">Lipoprotein</fullName>
    </recommendedName>
</protein>
<feature type="signal peptide" evidence="1">
    <location>
        <begin position="1"/>
        <end position="20"/>
    </location>
</feature>
<dbReference type="AlphaFoldDB" id="A0A1T5AY92"/>
<keyword evidence="1" id="KW-0732">Signal</keyword>
<evidence type="ECO:0000313" key="3">
    <source>
        <dbReference type="Proteomes" id="UP000191055"/>
    </source>
</evidence>
<organism evidence="2 3">
    <name type="scientific">Alkalitalea saponilacus</name>
    <dbReference type="NCBI Taxonomy" id="889453"/>
    <lineage>
        <taxon>Bacteria</taxon>
        <taxon>Pseudomonadati</taxon>
        <taxon>Bacteroidota</taxon>
        <taxon>Bacteroidia</taxon>
        <taxon>Marinilabiliales</taxon>
        <taxon>Marinilabiliaceae</taxon>
        <taxon>Alkalitalea</taxon>
    </lineage>
</organism>
<evidence type="ECO:0008006" key="4">
    <source>
        <dbReference type="Google" id="ProtNLM"/>
    </source>
</evidence>
<dbReference type="EMBL" id="FUYV01000001">
    <property type="protein sequence ID" value="SKB39789.1"/>
    <property type="molecule type" value="Genomic_DNA"/>
</dbReference>
<name>A0A1T5AY92_9BACT</name>